<proteinExistence type="predicted"/>
<accession>A0ABW5GYK5</accession>
<sequence length="1025" mass="109670">METTAQTTPTSLFVPSADLSACTPGQLALVPLDNGGQCGETPPESTIYFPRKLDEELESVVAAAAGGTSRMVTLIGDPATGKKRALWEAVRTKNDAEHFPLDGWRIWPGLSPCKPEELLENAGGLAPRTAVWIPSAERYLLPDDSELGERVARCLRDLLDDETRAPCLILASLTRESWQAINAPHGRTSPDPDRPHTQLLLRQGTVIRVPVSFTEAELLRALDSPEPRLAEAAASAPDRRVIQNLVAEPELRARCRDVGTEARALLDFLIEARHAGHGRWLPRELLRRGAQADLGSCTPDSAEWFAGALSELTKQVAGGAAVLVRSSRESGAAEDAYCLAPSLERHYVTGATKPVLPGEHVWPVLLETADAENCLALARECANRHLLELSAQFSVKAADNGCPGARAEVAAMLTKAGRIDDALSQYETIVRTSTDPDDVKDAIDKGAGTLFAAGRPEDVLAWLGPLAGEGIRSAEVLVAVAHTQLNQPHLALDIHQRLAEKGDLRSAAVVAERIAFRENSPQPRRALATPKVRAEEQRRRQAKLDKAVRYLTGLGERTGLDLLPMITDLTVDAVGPDAAIAMLSEEATVRGRHDAYLLGARVLASEGRAEDALDWVMAARQYDVPGALAAVVQVNLSAGLETAAQQVALECAAGGDAGPLIAVGDAFSASGLPRKALECYYDAAEHEPRALGAAALAAARHGLLDDAASYYRNAQRAGDAPDPAEIALLLCGFGESRKSEEYEYSPLIADALKWYVGTVSLTVGALAPVSRYITDLYVEDLVAAYRTRENVPRAHARLWVADALVHADSVRPDGTDRATVSGSGVELASSALLIVASGLYSEAASAGSALAGERAVRLLLDRQSFAEAIQLLSSGSTLAPARRQSLRAEALAGLGDLDEAERMVEGQITDGDFSGVTGVARGFILHGKLDKAWDLAERGVRGGDIESHVLLADLRRNARQPSGVLDLYCTALAYGHPGARRRIERYLAAAKDPDWNHKQFRKYGLDPRGDIAGGWSVPASREAER</sequence>
<dbReference type="SUPFAM" id="SSF48452">
    <property type="entry name" value="TPR-like"/>
    <property type="match status" value="1"/>
</dbReference>
<keyword evidence="2" id="KW-1185">Reference proteome</keyword>
<protein>
    <recommendedName>
        <fullName evidence="3">Tetratricopeptide repeat protein</fullName>
    </recommendedName>
</protein>
<evidence type="ECO:0000313" key="1">
    <source>
        <dbReference type="EMBL" id="MFD2465908.1"/>
    </source>
</evidence>
<reference evidence="2" key="1">
    <citation type="journal article" date="2019" name="Int. J. Syst. Evol. Microbiol.">
        <title>The Global Catalogue of Microorganisms (GCM) 10K type strain sequencing project: providing services to taxonomists for standard genome sequencing and annotation.</title>
        <authorList>
            <consortium name="The Broad Institute Genomics Platform"/>
            <consortium name="The Broad Institute Genome Sequencing Center for Infectious Disease"/>
            <person name="Wu L."/>
            <person name="Ma J."/>
        </authorList>
    </citation>
    <scope>NUCLEOTIDE SEQUENCE [LARGE SCALE GENOMIC DNA]</scope>
    <source>
        <strain evidence="2">CGMCC 4.7641</strain>
    </source>
</reference>
<evidence type="ECO:0000313" key="2">
    <source>
        <dbReference type="Proteomes" id="UP001597483"/>
    </source>
</evidence>
<organism evidence="1 2">
    <name type="scientific">Amycolatopsis silviterrae</name>
    <dbReference type="NCBI Taxonomy" id="1656914"/>
    <lineage>
        <taxon>Bacteria</taxon>
        <taxon>Bacillati</taxon>
        <taxon>Actinomycetota</taxon>
        <taxon>Actinomycetes</taxon>
        <taxon>Pseudonocardiales</taxon>
        <taxon>Pseudonocardiaceae</taxon>
        <taxon>Amycolatopsis</taxon>
    </lineage>
</organism>
<name>A0ABW5GYK5_9PSEU</name>
<comment type="caution">
    <text evidence="1">The sequence shown here is derived from an EMBL/GenBank/DDBJ whole genome shotgun (WGS) entry which is preliminary data.</text>
</comment>
<dbReference type="Proteomes" id="UP001597483">
    <property type="component" value="Unassembled WGS sequence"/>
</dbReference>
<dbReference type="Gene3D" id="1.25.40.10">
    <property type="entry name" value="Tetratricopeptide repeat domain"/>
    <property type="match status" value="1"/>
</dbReference>
<gene>
    <name evidence="1" type="ORF">ACFSVL_00805</name>
</gene>
<dbReference type="InterPro" id="IPR011990">
    <property type="entry name" value="TPR-like_helical_dom_sf"/>
</dbReference>
<evidence type="ECO:0008006" key="3">
    <source>
        <dbReference type="Google" id="ProtNLM"/>
    </source>
</evidence>
<dbReference type="EMBL" id="JBHUKS010000001">
    <property type="protein sequence ID" value="MFD2465908.1"/>
    <property type="molecule type" value="Genomic_DNA"/>
</dbReference>
<dbReference type="RefSeq" id="WP_378299360.1">
    <property type="nucleotide sequence ID" value="NZ_JBHUKS010000001.1"/>
</dbReference>